<evidence type="ECO:0000313" key="3">
    <source>
        <dbReference type="EMBL" id="MEU3552816.1"/>
    </source>
</evidence>
<gene>
    <name evidence="3" type="ORF">AB0E65_01040</name>
</gene>
<evidence type="ECO:0000313" key="4">
    <source>
        <dbReference type="Proteomes" id="UP001550850"/>
    </source>
</evidence>
<dbReference type="Proteomes" id="UP001550850">
    <property type="component" value="Unassembled WGS sequence"/>
</dbReference>
<accession>A0ABV2YBC8</accession>
<dbReference type="EMBL" id="JBEZUR010000001">
    <property type="protein sequence ID" value="MEU3552816.1"/>
    <property type="molecule type" value="Genomic_DNA"/>
</dbReference>
<organism evidence="3 4">
    <name type="scientific">Streptomyces fragilis</name>
    <dbReference type="NCBI Taxonomy" id="67301"/>
    <lineage>
        <taxon>Bacteria</taxon>
        <taxon>Bacillati</taxon>
        <taxon>Actinomycetota</taxon>
        <taxon>Actinomycetes</taxon>
        <taxon>Kitasatosporales</taxon>
        <taxon>Streptomycetaceae</taxon>
        <taxon>Streptomyces</taxon>
    </lineage>
</organism>
<evidence type="ECO:0000256" key="1">
    <source>
        <dbReference type="SAM" id="SignalP"/>
    </source>
</evidence>
<reference evidence="3 4" key="1">
    <citation type="submission" date="2024-06" db="EMBL/GenBank/DDBJ databases">
        <title>The Natural Products Discovery Center: Release of the First 8490 Sequenced Strains for Exploring Actinobacteria Biosynthetic Diversity.</title>
        <authorList>
            <person name="Kalkreuter E."/>
            <person name="Kautsar S.A."/>
            <person name="Yang D."/>
            <person name="Bader C.D."/>
            <person name="Teijaro C.N."/>
            <person name="Fluegel L."/>
            <person name="Davis C.M."/>
            <person name="Simpson J.R."/>
            <person name="Lauterbach L."/>
            <person name="Steele A.D."/>
            <person name="Gui C."/>
            <person name="Meng S."/>
            <person name="Li G."/>
            <person name="Viehrig K."/>
            <person name="Ye F."/>
            <person name="Su P."/>
            <person name="Kiefer A.F."/>
            <person name="Nichols A."/>
            <person name="Cepeda A.J."/>
            <person name="Yan W."/>
            <person name="Fan B."/>
            <person name="Jiang Y."/>
            <person name="Adhikari A."/>
            <person name="Zheng C.-J."/>
            <person name="Schuster L."/>
            <person name="Cowan T.M."/>
            <person name="Smanski M.J."/>
            <person name="Chevrette M.G."/>
            <person name="De Carvalho L.P.S."/>
            <person name="Shen B."/>
        </authorList>
    </citation>
    <scope>NUCLEOTIDE SEQUENCE [LARGE SCALE GENOMIC DNA]</scope>
    <source>
        <strain evidence="3 4">NPDC038104</strain>
    </source>
</reference>
<feature type="domain" description="DUF8094" evidence="2">
    <location>
        <begin position="34"/>
        <end position="317"/>
    </location>
</feature>
<name>A0ABV2YBC8_9ACTN</name>
<dbReference type="Pfam" id="PF26366">
    <property type="entry name" value="DUF8094"/>
    <property type="match status" value="1"/>
</dbReference>
<feature type="chain" id="PRO_5046593333" description="DUF8094 domain-containing protein" evidence="1">
    <location>
        <begin position="30"/>
        <end position="319"/>
    </location>
</feature>
<comment type="caution">
    <text evidence="3">The sequence shown here is derived from an EMBL/GenBank/DDBJ whole genome shotgun (WGS) entry which is preliminary data.</text>
</comment>
<dbReference type="InterPro" id="IPR058407">
    <property type="entry name" value="DUF8094"/>
</dbReference>
<feature type="signal peptide" evidence="1">
    <location>
        <begin position="1"/>
        <end position="29"/>
    </location>
</feature>
<protein>
    <recommendedName>
        <fullName evidence="2">DUF8094 domain-containing protein</fullName>
    </recommendedName>
</protein>
<dbReference type="RefSeq" id="WP_245967521.1">
    <property type="nucleotide sequence ID" value="NZ_BEVZ01000003.1"/>
</dbReference>
<dbReference type="PROSITE" id="PS51257">
    <property type="entry name" value="PROKAR_LIPOPROTEIN"/>
    <property type="match status" value="1"/>
</dbReference>
<keyword evidence="1" id="KW-0732">Signal</keyword>
<proteinExistence type="predicted"/>
<sequence>MKSTRGRRVLPAVLAALSLALSGCVVVHGEREVLPAATPKEAAGALRTFTDAYNAADEAYDRSLDEDRVTGAFGAIDGARLKARHANHPEGNAAHEPLRLSDARYTIPAKAGWPRWFLADARGNKGGDARWMLVFVKEHAKEPWQAAYLTLLDPDDVPDFRKDEDGHAVPAAAGDQLALPPSKLSKAYADYLGGGGDAFAQGPHTSVVREQRKRNEKRPGLVRQFKDEALTKGDYAPLGLRTADGGALVFFATRHFERLTAAPGTEIPVQNADVRALITGEVGQTLTMEYVSQQAVRVPRKGQAVFLSRVPGLTAARGE</sequence>
<keyword evidence="4" id="KW-1185">Reference proteome</keyword>
<evidence type="ECO:0000259" key="2">
    <source>
        <dbReference type="Pfam" id="PF26366"/>
    </source>
</evidence>